<dbReference type="GO" id="GO:0005634">
    <property type="term" value="C:nucleus"/>
    <property type="evidence" value="ECO:0007669"/>
    <property type="project" value="UniProtKB-SubCell"/>
</dbReference>
<comment type="subcellular location">
    <subcellularLocation>
        <location evidence="1">Nucleus</location>
    </subcellularLocation>
</comment>
<reference evidence="12" key="5">
    <citation type="submission" date="2025-09" db="UniProtKB">
        <authorList>
            <consortium name="Ensembl"/>
        </authorList>
    </citation>
    <scope>IDENTIFICATION</scope>
</reference>
<proteinExistence type="predicted"/>
<dbReference type="Gene3D" id="3.30.160.60">
    <property type="entry name" value="Classic Zinc Finger"/>
    <property type="match status" value="4"/>
</dbReference>
<keyword evidence="3" id="KW-0677">Repeat</keyword>
<dbReference type="AlphaFoldDB" id="A0A4W3J4J5"/>
<dbReference type="PANTHER" id="PTHR24379:SF75">
    <property type="entry name" value="VASCULAR ENDOTHELIAL ZINC FINGER 1"/>
    <property type="match status" value="1"/>
</dbReference>
<accession>A0A4W3J4J5</accession>
<dbReference type="OMA" id="THANNQV"/>
<dbReference type="Pfam" id="PF00096">
    <property type="entry name" value="zf-C2H2"/>
    <property type="match status" value="1"/>
</dbReference>
<keyword evidence="9" id="KW-0539">Nucleus</keyword>
<keyword evidence="7" id="KW-0238">DNA-binding</keyword>
<feature type="domain" description="C2H2-type" evidence="11">
    <location>
        <begin position="70"/>
        <end position="94"/>
    </location>
</feature>
<dbReference type="InParanoid" id="A0A4W3J4J5"/>
<dbReference type="SUPFAM" id="SSF57667">
    <property type="entry name" value="beta-beta-alpha zinc fingers"/>
    <property type="match status" value="2"/>
</dbReference>
<keyword evidence="8" id="KW-0804">Transcription</keyword>
<keyword evidence="4 10" id="KW-0863">Zinc-finger</keyword>
<reference evidence="13" key="3">
    <citation type="journal article" date="2014" name="Nature">
        <title>Elephant shark genome provides unique insights into gnathostome evolution.</title>
        <authorList>
            <consortium name="International Elephant Shark Genome Sequencing Consortium"/>
            <person name="Venkatesh B."/>
            <person name="Lee A.P."/>
            <person name="Ravi V."/>
            <person name="Maurya A.K."/>
            <person name="Lian M.M."/>
            <person name="Swann J.B."/>
            <person name="Ohta Y."/>
            <person name="Flajnik M.F."/>
            <person name="Sutoh Y."/>
            <person name="Kasahara M."/>
            <person name="Hoon S."/>
            <person name="Gangu V."/>
            <person name="Roy S.W."/>
            <person name="Irimia M."/>
            <person name="Korzh V."/>
            <person name="Kondrychyn I."/>
            <person name="Lim Z.W."/>
            <person name="Tay B.H."/>
            <person name="Tohari S."/>
            <person name="Kong K.W."/>
            <person name="Ho S."/>
            <person name="Lorente-Galdos B."/>
            <person name="Quilez J."/>
            <person name="Marques-Bonet T."/>
            <person name="Raney B.J."/>
            <person name="Ingham P.W."/>
            <person name="Tay A."/>
            <person name="Hillier L.W."/>
            <person name="Minx P."/>
            <person name="Boehm T."/>
            <person name="Wilson R.K."/>
            <person name="Brenner S."/>
            <person name="Warren W.C."/>
        </authorList>
    </citation>
    <scope>NUCLEOTIDE SEQUENCE [LARGE SCALE GENOMIC DNA]</scope>
</reference>
<evidence type="ECO:0000256" key="3">
    <source>
        <dbReference type="ARBA" id="ARBA00022737"/>
    </source>
</evidence>
<dbReference type="GeneTree" id="ENSGT00940000155932"/>
<reference evidence="13" key="1">
    <citation type="journal article" date="2006" name="Science">
        <title>Ancient noncoding elements conserved in the human genome.</title>
        <authorList>
            <person name="Venkatesh B."/>
            <person name="Kirkness E.F."/>
            <person name="Loh Y.H."/>
            <person name="Halpern A.L."/>
            <person name="Lee A.P."/>
            <person name="Johnson J."/>
            <person name="Dandona N."/>
            <person name="Viswanathan L.D."/>
            <person name="Tay A."/>
            <person name="Venter J.C."/>
            <person name="Strausberg R.L."/>
            <person name="Brenner S."/>
        </authorList>
    </citation>
    <scope>NUCLEOTIDE SEQUENCE [LARGE SCALE GENOMIC DNA]</scope>
</reference>
<dbReference type="InterPro" id="IPR036236">
    <property type="entry name" value="Znf_C2H2_sf"/>
</dbReference>
<evidence type="ECO:0000259" key="11">
    <source>
        <dbReference type="PROSITE" id="PS50157"/>
    </source>
</evidence>
<sequence length="233" mass="25618">MIIPTVVSLISSTPGSVGTPTLVSAVASMLTPTGTTPSGKNHGCELCGKAFRDVYHLNRHKLSHSDEKPFECPVCQQRFKRKDRMSYHVRSHEGGITKPYICSLCGKGFSRPDHLSCHVKHVHSTERPFKCQTCDAAFATKDRLRSHMIRHEGKVSCHICGKLLSAAYISNHIKMHNHNQNHNCNVCNKGTYQRAPVACGAAAPIGGKQDSNTFNTGRVKMVEGKKSDYCGTK</sequence>
<dbReference type="FunFam" id="3.30.160.60:FF:000780">
    <property type="entry name" value="myc-associated zinc finger protein isoform X1"/>
    <property type="match status" value="1"/>
</dbReference>
<evidence type="ECO:0000313" key="13">
    <source>
        <dbReference type="Proteomes" id="UP000314986"/>
    </source>
</evidence>
<reference evidence="12" key="4">
    <citation type="submission" date="2025-08" db="UniProtKB">
        <authorList>
            <consortium name="Ensembl"/>
        </authorList>
    </citation>
    <scope>IDENTIFICATION</scope>
</reference>
<evidence type="ECO:0000313" key="12">
    <source>
        <dbReference type="Ensembl" id="ENSCMIP00000027535.1"/>
    </source>
</evidence>
<dbReference type="GO" id="GO:0045893">
    <property type="term" value="P:positive regulation of DNA-templated transcription"/>
    <property type="evidence" value="ECO:0007669"/>
    <property type="project" value="UniProtKB-ARBA"/>
</dbReference>
<dbReference type="SMART" id="SM00355">
    <property type="entry name" value="ZnF_C2H2"/>
    <property type="match status" value="5"/>
</dbReference>
<feature type="domain" description="C2H2-type" evidence="11">
    <location>
        <begin position="42"/>
        <end position="69"/>
    </location>
</feature>
<dbReference type="PROSITE" id="PS50157">
    <property type="entry name" value="ZINC_FINGER_C2H2_2"/>
    <property type="match status" value="4"/>
</dbReference>
<keyword evidence="2" id="KW-0479">Metal-binding</keyword>
<feature type="domain" description="C2H2-type" evidence="11">
    <location>
        <begin position="129"/>
        <end position="156"/>
    </location>
</feature>
<evidence type="ECO:0000256" key="10">
    <source>
        <dbReference type="PROSITE-ProRule" id="PRU00042"/>
    </source>
</evidence>
<evidence type="ECO:0000256" key="8">
    <source>
        <dbReference type="ARBA" id="ARBA00023163"/>
    </source>
</evidence>
<evidence type="ECO:0000256" key="2">
    <source>
        <dbReference type="ARBA" id="ARBA00022723"/>
    </source>
</evidence>
<evidence type="ECO:0000256" key="9">
    <source>
        <dbReference type="ARBA" id="ARBA00023242"/>
    </source>
</evidence>
<dbReference type="Pfam" id="PF13894">
    <property type="entry name" value="zf-C2H2_4"/>
    <property type="match status" value="1"/>
</dbReference>
<dbReference type="Ensembl" id="ENSCMIT00000027974.1">
    <property type="protein sequence ID" value="ENSCMIP00000027535.1"/>
    <property type="gene ID" value="ENSCMIG00000011997.1"/>
</dbReference>
<evidence type="ECO:0000256" key="7">
    <source>
        <dbReference type="ARBA" id="ARBA00023125"/>
    </source>
</evidence>
<dbReference type="InterPro" id="IPR013087">
    <property type="entry name" value="Znf_C2H2_type"/>
</dbReference>
<dbReference type="Pfam" id="PF13912">
    <property type="entry name" value="zf-C2H2_6"/>
    <property type="match status" value="1"/>
</dbReference>
<keyword evidence="13" id="KW-1185">Reference proteome</keyword>
<dbReference type="GO" id="GO:0000977">
    <property type="term" value="F:RNA polymerase II transcription regulatory region sequence-specific DNA binding"/>
    <property type="evidence" value="ECO:0007669"/>
    <property type="project" value="TreeGrafter"/>
</dbReference>
<evidence type="ECO:0000256" key="5">
    <source>
        <dbReference type="ARBA" id="ARBA00022833"/>
    </source>
</evidence>
<dbReference type="GO" id="GO:0008270">
    <property type="term" value="F:zinc ion binding"/>
    <property type="evidence" value="ECO:0007669"/>
    <property type="project" value="UniProtKB-KW"/>
</dbReference>
<name>A0A4W3J4J5_CALMI</name>
<dbReference type="FunFam" id="3.30.160.60:FF:001404">
    <property type="entry name" value="vascular endothelial zinc finger 1-like isoform X1"/>
    <property type="match status" value="1"/>
</dbReference>
<evidence type="ECO:0000256" key="6">
    <source>
        <dbReference type="ARBA" id="ARBA00023015"/>
    </source>
</evidence>
<dbReference type="FunFam" id="3.30.160.60:FF:000108">
    <property type="entry name" value="Vascular endothelial zinc finger 1"/>
    <property type="match status" value="1"/>
</dbReference>
<keyword evidence="6" id="KW-0805">Transcription regulation</keyword>
<dbReference type="Proteomes" id="UP000314986">
    <property type="component" value="Unassembled WGS sequence"/>
</dbReference>
<evidence type="ECO:0000256" key="4">
    <source>
        <dbReference type="ARBA" id="ARBA00022771"/>
    </source>
</evidence>
<dbReference type="FunFam" id="3.30.160.60:FF:000095">
    <property type="entry name" value="Vascular endothelial zinc finger 1"/>
    <property type="match status" value="1"/>
</dbReference>
<feature type="domain" description="C2H2-type" evidence="11">
    <location>
        <begin position="100"/>
        <end position="128"/>
    </location>
</feature>
<evidence type="ECO:0000256" key="1">
    <source>
        <dbReference type="ARBA" id="ARBA00004123"/>
    </source>
</evidence>
<dbReference type="PANTHER" id="PTHR24379">
    <property type="entry name" value="KRAB AND ZINC FINGER DOMAIN-CONTAINING"/>
    <property type="match status" value="1"/>
</dbReference>
<dbReference type="PROSITE" id="PS00028">
    <property type="entry name" value="ZINC_FINGER_C2H2_1"/>
    <property type="match status" value="4"/>
</dbReference>
<dbReference type="GO" id="GO:0000981">
    <property type="term" value="F:DNA-binding transcription factor activity, RNA polymerase II-specific"/>
    <property type="evidence" value="ECO:0007669"/>
    <property type="project" value="UniProtKB-ARBA"/>
</dbReference>
<keyword evidence="5" id="KW-0862">Zinc</keyword>
<organism evidence="12 13">
    <name type="scientific">Callorhinchus milii</name>
    <name type="common">Ghost shark</name>
    <dbReference type="NCBI Taxonomy" id="7868"/>
    <lineage>
        <taxon>Eukaryota</taxon>
        <taxon>Metazoa</taxon>
        <taxon>Chordata</taxon>
        <taxon>Craniata</taxon>
        <taxon>Vertebrata</taxon>
        <taxon>Chondrichthyes</taxon>
        <taxon>Holocephali</taxon>
        <taxon>Chimaeriformes</taxon>
        <taxon>Callorhinchidae</taxon>
        <taxon>Callorhinchus</taxon>
    </lineage>
</organism>
<protein>
    <submittedName>
        <fullName evidence="12">Vascular endothelial zinc finger 1b</fullName>
    </submittedName>
</protein>
<reference evidence="13" key="2">
    <citation type="journal article" date="2007" name="PLoS Biol.">
        <title>Survey sequencing and comparative analysis of the elephant shark (Callorhinchus milii) genome.</title>
        <authorList>
            <person name="Venkatesh B."/>
            <person name="Kirkness E.F."/>
            <person name="Loh Y.H."/>
            <person name="Halpern A.L."/>
            <person name="Lee A.P."/>
            <person name="Johnson J."/>
            <person name="Dandona N."/>
            <person name="Viswanathan L.D."/>
            <person name="Tay A."/>
            <person name="Venter J.C."/>
            <person name="Strausberg R.L."/>
            <person name="Brenner S."/>
        </authorList>
    </citation>
    <scope>NUCLEOTIDE SEQUENCE [LARGE SCALE GENOMIC DNA]</scope>
</reference>